<evidence type="ECO:0000313" key="1">
    <source>
        <dbReference type="EMBL" id="KTB42952.1"/>
    </source>
</evidence>
<organism evidence="1 2">
    <name type="scientific">Moniliophthora roreri</name>
    <name type="common">Frosty pod rot fungus</name>
    <name type="synonym">Monilia roreri</name>
    <dbReference type="NCBI Taxonomy" id="221103"/>
    <lineage>
        <taxon>Eukaryota</taxon>
        <taxon>Fungi</taxon>
        <taxon>Dikarya</taxon>
        <taxon>Basidiomycota</taxon>
        <taxon>Agaricomycotina</taxon>
        <taxon>Agaricomycetes</taxon>
        <taxon>Agaricomycetidae</taxon>
        <taxon>Agaricales</taxon>
        <taxon>Marasmiineae</taxon>
        <taxon>Marasmiaceae</taxon>
        <taxon>Moniliophthora</taxon>
    </lineage>
</organism>
<protein>
    <submittedName>
        <fullName evidence="1">Uncharacterized protein</fullName>
    </submittedName>
</protein>
<evidence type="ECO:0000313" key="2">
    <source>
        <dbReference type="Proteomes" id="UP000054988"/>
    </source>
</evidence>
<accession>A0A0W0G3B5</accession>
<reference evidence="1 2" key="1">
    <citation type="submission" date="2015-12" db="EMBL/GenBank/DDBJ databases">
        <title>Draft genome sequence of Moniliophthora roreri, the causal agent of frosty pod rot of cacao.</title>
        <authorList>
            <person name="Aime M.C."/>
            <person name="Diaz-Valderrama J.R."/>
            <person name="Kijpornyongpan T."/>
            <person name="Phillips-Mora W."/>
        </authorList>
    </citation>
    <scope>NUCLEOTIDE SEQUENCE [LARGE SCALE GENOMIC DNA]</scope>
    <source>
        <strain evidence="1 2">MCA 2952</strain>
    </source>
</reference>
<dbReference type="Proteomes" id="UP000054988">
    <property type="component" value="Unassembled WGS sequence"/>
</dbReference>
<comment type="caution">
    <text evidence="1">The sequence shown here is derived from an EMBL/GenBank/DDBJ whole genome shotgun (WGS) entry which is preliminary data.</text>
</comment>
<gene>
    <name evidence="1" type="ORF">WG66_4460</name>
</gene>
<dbReference type="EMBL" id="LATX01001268">
    <property type="protein sequence ID" value="KTB42952.1"/>
    <property type="molecule type" value="Genomic_DNA"/>
</dbReference>
<name>A0A0W0G3B5_MONRR</name>
<proteinExistence type="predicted"/>
<sequence length="10" mass="1121">MSASLLPHEH</sequence>